<evidence type="ECO:0000313" key="1">
    <source>
        <dbReference type="EMBL" id="OXI42167.1"/>
    </source>
</evidence>
<dbReference type="InterPro" id="IPR008928">
    <property type="entry name" value="6-hairpin_glycosidase_sf"/>
</dbReference>
<reference evidence="1 2" key="2">
    <citation type="submission" date="2017-08" db="EMBL/GenBank/DDBJ databases">
        <title>WGS of novel Burkholderia cepaca complex species.</title>
        <authorList>
            <person name="Lipuma J."/>
            <person name="Spilker T."/>
        </authorList>
    </citation>
    <scope>NUCLEOTIDE SEQUENCE [LARGE SCALE GENOMIC DNA]</scope>
    <source>
        <strain evidence="1 2">AU17325</strain>
    </source>
</reference>
<comment type="caution">
    <text evidence="1">The sequence shown here is derived from an EMBL/GenBank/DDBJ whole genome shotgun (WGS) entry which is preliminary data.</text>
</comment>
<dbReference type="RefSeq" id="WP_089452192.1">
    <property type="nucleotide sequence ID" value="NZ_NKFA01000008.1"/>
</dbReference>
<dbReference type="EMBL" id="NKFA01000008">
    <property type="protein sequence ID" value="OXI42167.1"/>
    <property type="molecule type" value="Genomic_DNA"/>
</dbReference>
<sequence length="915" mass="101771">MRPGLLAANKSDQQNINSILYGLDNFLDRHTGDVNDDGDNLINKFIINNEGILANNLHFEGGPQDYTPTQCATTEGQALTILGYYYAYKGTGDPKFLDKAKYFFDAYVKYFYGGVPVPNPPDIYRANWMLNGKNPFEVYGPANPQNKGSPGFYGQPVTFVNGVGQIPQGQPTFGEQTVKVYKVFTGRYAYESVRAGPAHGGTLLPFTSFVATNGTWDSNYDPVTPTPGQPVGTIVLQDTTFNGTASVSYVIHSGVMIPRNVNFDVWPTWRALTPDQFGNAIDAEQWFCEAALLLYRETGNDYYNQIYQCAIKTCLEASVVDDVTYYFRQEPQTIDPMDYGISYWWSYTPTNSVVSVSRNEAGYIQVTKTAETTASMGTAALEQIAVFNRIQSNTAMNVVMSLSSPAARVEFFTNIVQSVDETNGQQYRYPLIPNTIPVPTKLSIPFNQMLSVTQSNGQPIIPFDGTNFTAYGNASGGSQFTTFTLGGVNYTDYIGIASVPDSVSGVVAGFWLLDSKHAPLSSLTYKTMSGQMYLSLRDKLGVKYWLELPQALNWTTLNLTWDMFTLAPNQPVGSPPTPTPTDQLTQVIFEIPAGSMSASISTYTWGEVPKYYAPNGEWSTQWFMHVSDSGAFTWLVGDVTIQNEMNSGLKYTPGVVPFSNQYSPTLRRNEFWRGTPYTGYQYPVNWLNAGLPDYYDNVIQFWYDAQIAYQQRIGVLGPFCPLYVWPRYDNLGEGAINTFDWGSDQPYPWAGYEARGMWSACHLWAELVRQGKPVNPKLVTVCQNWAKFLLDFQTNNGGLTPSKFPRNAPPFNDGYNPDPTRNDPDNVGHMTGLFLSACVEMLNAGDKTGIPEQVIKGLLTQFNLTYVIGKGSYADMSGSFSSWPGGHYFYGFWGGEIFRGLGLLLEWLNKGNFIP</sequence>
<dbReference type="OrthoDB" id="7476970at2"/>
<evidence type="ECO:0000313" key="2">
    <source>
        <dbReference type="Proteomes" id="UP000214600"/>
    </source>
</evidence>
<dbReference type="AlphaFoldDB" id="A0A228IIE0"/>
<proteinExistence type="predicted"/>
<reference evidence="2" key="1">
    <citation type="submission" date="2017-06" db="EMBL/GenBank/DDBJ databases">
        <authorList>
            <person name="LiPuma J."/>
            <person name="Spilker T."/>
        </authorList>
    </citation>
    <scope>NUCLEOTIDE SEQUENCE [LARGE SCALE GENOMIC DNA]</scope>
    <source>
        <strain evidence="2">AU17325</strain>
    </source>
</reference>
<dbReference type="SUPFAM" id="SSF48208">
    <property type="entry name" value="Six-hairpin glycosidases"/>
    <property type="match status" value="1"/>
</dbReference>
<gene>
    <name evidence="1" type="ORF">CFB84_23305</name>
</gene>
<name>A0A228IIE0_9BURK</name>
<organism evidence="1 2">
    <name type="scientific">Burkholderia aenigmatica</name>
    <dbReference type="NCBI Taxonomy" id="2015348"/>
    <lineage>
        <taxon>Bacteria</taxon>
        <taxon>Pseudomonadati</taxon>
        <taxon>Pseudomonadota</taxon>
        <taxon>Betaproteobacteria</taxon>
        <taxon>Burkholderiales</taxon>
        <taxon>Burkholderiaceae</taxon>
        <taxon>Burkholderia</taxon>
        <taxon>Burkholderia cepacia complex</taxon>
    </lineage>
</organism>
<protein>
    <submittedName>
        <fullName evidence="1">Uncharacterized protein</fullName>
    </submittedName>
</protein>
<accession>A0A228IIE0</accession>
<dbReference type="Proteomes" id="UP000214600">
    <property type="component" value="Unassembled WGS sequence"/>
</dbReference>
<dbReference type="GO" id="GO:0005975">
    <property type="term" value="P:carbohydrate metabolic process"/>
    <property type="evidence" value="ECO:0007669"/>
    <property type="project" value="InterPro"/>
</dbReference>